<dbReference type="Proteomes" id="UP000317933">
    <property type="component" value="Unassembled WGS sequence"/>
</dbReference>
<keyword evidence="5 8" id="KW-0812">Transmembrane</keyword>
<dbReference type="InterPro" id="IPR020846">
    <property type="entry name" value="MFS_dom"/>
</dbReference>
<dbReference type="InterPro" id="IPR050189">
    <property type="entry name" value="MFS_Efflux_Transporters"/>
</dbReference>
<evidence type="ECO:0000256" key="4">
    <source>
        <dbReference type="ARBA" id="ARBA00022475"/>
    </source>
</evidence>
<keyword evidence="7 8" id="KW-0472">Membrane</keyword>
<evidence type="ECO:0000256" key="5">
    <source>
        <dbReference type="ARBA" id="ARBA00022692"/>
    </source>
</evidence>
<dbReference type="InterPro" id="IPR011701">
    <property type="entry name" value="MFS"/>
</dbReference>
<evidence type="ECO:0000256" key="7">
    <source>
        <dbReference type="ARBA" id="ARBA00023136"/>
    </source>
</evidence>
<feature type="domain" description="Major facilitator superfamily (MFS) profile" evidence="9">
    <location>
        <begin position="18"/>
        <end position="398"/>
    </location>
</feature>
<dbReference type="InterPro" id="IPR001958">
    <property type="entry name" value="Tet-R_TetA/multi-R_MdtG-like"/>
</dbReference>
<sequence length="416" mass="43758">MVANSFVENPSRHAGLPQSLLLLLGSCLPVLGAVLLAPVLPRMQAHFAEVAGSAVLVPVVLTLPALVIAMLAPFAGLIADRLGRKPLLLASMLLYVLCGVLPLWLDSLQMIVLSRAGIGLAEAGIMTCCTTLMGDYYSGARRERLFALQMVATSLSAAVFIALGGFLGQNDWRTPFALYAVGLIFLPLMAWQLWEPQARPQPEQATQAVPTGKFPWRALTPLYVLALLAGLSLFIVPVQAGYLLNLLQVDAPEKIGLTMGANQLGVLVGALSFRLFSGMRGQHMLLIAYVLAGIGGLLMADALSHVQVVVAVLINGLGIGLMLPTLITWIMAQVNFHQRGRAAGCFTAAIFAGEFISPLVVLGMTHGAARALPQALAIVGGLQLLVAVLCLAVPRIAGLLDDANIVVGDTTIGDGN</sequence>
<dbReference type="CDD" id="cd17473">
    <property type="entry name" value="MFS_arabinose_efflux_permease_like"/>
    <property type="match status" value="1"/>
</dbReference>
<dbReference type="InterPro" id="IPR036259">
    <property type="entry name" value="MFS_trans_sf"/>
</dbReference>
<evidence type="ECO:0000313" key="11">
    <source>
        <dbReference type="Proteomes" id="UP000317933"/>
    </source>
</evidence>
<dbReference type="PROSITE" id="PS50850">
    <property type="entry name" value="MFS"/>
    <property type="match status" value="1"/>
</dbReference>
<comment type="caution">
    <text evidence="10">The sequence shown here is derived from an EMBL/GenBank/DDBJ whole genome shotgun (WGS) entry which is preliminary data.</text>
</comment>
<dbReference type="PROSITE" id="PS00216">
    <property type="entry name" value="SUGAR_TRANSPORT_1"/>
    <property type="match status" value="1"/>
</dbReference>
<evidence type="ECO:0000259" key="9">
    <source>
        <dbReference type="PROSITE" id="PS50850"/>
    </source>
</evidence>
<feature type="transmembrane region" description="Helical" evidence="8">
    <location>
        <begin position="222"/>
        <end position="243"/>
    </location>
</feature>
<evidence type="ECO:0000313" key="10">
    <source>
        <dbReference type="EMBL" id="TPG79586.1"/>
    </source>
</evidence>
<feature type="transmembrane region" description="Helical" evidence="8">
    <location>
        <begin position="145"/>
        <end position="164"/>
    </location>
</feature>
<dbReference type="AlphaFoldDB" id="A0A502I1U6"/>
<feature type="transmembrane region" description="Helical" evidence="8">
    <location>
        <begin position="52"/>
        <end position="75"/>
    </location>
</feature>
<proteinExistence type="inferred from homology"/>
<comment type="similarity">
    <text evidence="3">Belongs to the major facilitator superfamily. TCR/Tet family.</text>
</comment>
<feature type="transmembrane region" description="Helical" evidence="8">
    <location>
        <begin position="283"/>
        <end position="300"/>
    </location>
</feature>
<feature type="transmembrane region" description="Helical" evidence="8">
    <location>
        <begin position="255"/>
        <end position="276"/>
    </location>
</feature>
<gene>
    <name evidence="10" type="ORF">EAH78_07075</name>
</gene>
<keyword evidence="4" id="KW-1003">Cell membrane</keyword>
<feature type="transmembrane region" description="Helical" evidence="8">
    <location>
        <begin position="371"/>
        <end position="393"/>
    </location>
</feature>
<dbReference type="PRINTS" id="PR01035">
    <property type="entry name" value="TCRTETA"/>
</dbReference>
<dbReference type="PANTHER" id="PTHR43124:SF3">
    <property type="entry name" value="CHLORAMPHENICOL EFFLUX PUMP RV0191"/>
    <property type="match status" value="1"/>
</dbReference>
<accession>A0A502I1U6</accession>
<evidence type="ECO:0000256" key="8">
    <source>
        <dbReference type="SAM" id="Phobius"/>
    </source>
</evidence>
<feature type="transmembrane region" description="Helical" evidence="8">
    <location>
        <begin position="87"/>
        <end position="105"/>
    </location>
</feature>
<dbReference type="RefSeq" id="WP_140666957.1">
    <property type="nucleotide sequence ID" value="NZ_RCZE01000003.1"/>
</dbReference>
<comment type="function">
    <text evidence="1">Resistance to tetracycline by an active tetracycline efflux. This is an energy-dependent process that decreases the accumulation of the antibiotic in whole cells. This protein functions as a metal-tetracycline/H(+) antiporter.</text>
</comment>
<feature type="transmembrane region" description="Helical" evidence="8">
    <location>
        <begin position="342"/>
        <end position="365"/>
    </location>
</feature>
<comment type="subcellular location">
    <subcellularLocation>
        <location evidence="2">Cell membrane</location>
        <topology evidence="2">Multi-pass membrane protein</topology>
    </subcellularLocation>
</comment>
<evidence type="ECO:0000256" key="1">
    <source>
        <dbReference type="ARBA" id="ARBA00003279"/>
    </source>
</evidence>
<dbReference type="PANTHER" id="PTHR43124">
    <property type="entry name" value="PURINE EFFLUX PUMP PBUE"/>
    <property type="match status" value="1"/>
</dbReference>
<dbReference type="Pfam" id="PF07690">
    <property type="entry name" value="MFS_1"/>
    <property type="match status" value="1"/>
</dbReference>
<protein>
    <submittedName>
        <fullName evidence="10">MFS transporter</fullName>
    </submittedName>
</protein>
<feature type="transmembrane region" description="Helical" evidence="8">
    <location>
        <begin position="111"/>
        <end position="133"/>
    </location>
</feature>
<feature type="transmembrane region" description="Helical" evidence="8">
    <location>
        <begin position="306"/>
        <end position="330"/>
    </location>
</feature>
<feature type="transmembrane region" description="Helical" evidence="8">
    <location>
        <begin position="176"/>
        <end position="194"/>
    </location>
</feature>
<dbReference type="Gene3D" id="1.20.1250.20">
    <property type="entry name" value="MFS general substrate transporter like domains"/>
    <property type="match status" value="1"/>
</dbReference>
<keyword evidence="6 8" id="KW-1133">Transmembrane helix</keyword>
<feature type="transmembrane region" description="Helical" evidence="8">
    <location>
        <begin position="20"/>
        <end position="40"/>
    </location>
</feature>
<reference evidence="10 11" key="1">
    <citation type="journal article" date="2019" name="Environ. Microbiol.">
        <title>Species interactions and distinct microbial communities in high Arctic permafrost affected cryosols are associated with the CH4 and CO2 gas fluxes.</title>
        <authorList>
            <person name="Altshuler I."/>
            <person name="Hamel J."/>
            <person name="Turney S."/>
            <person name="Magnuson E."/>
            <person name="Levesque R."/>
            <person name="Greer C."/>
            <person name="Whyte L.G."/>
        </authorList>
    </citation>
    <scope>NUCLEOTIDE SEQUENCE [LARGE SCALE GENOMIC DNA]</scope>
    <source>
        <strain evidence="10 11">E3</strain>
    </source>
</reference>
<evidence type="ECO:0000256" key="6">
    <source>
        <dbReference type="ARBA" id="ARBA00022989"/>
    </source>
</evidence>
<dbReference type="GO" id="GO:0005886">
    <property type="term" value="C:plasma membrane"/>
    <property type="evidence" value="ECO:0007669"/>
    <property type="project" value="UniProtKB-SubCell"/>
</dbReference>
<dbReference type="SUPFAM" id="SSF103473">
    <property type="entry name" value="MFS general substrate transporter"/>
    <property type="match status" value="1"/>
</dbReference>
<dbReference type="InterPro" id="IPR005829">
    <property type="entry name" value="Sugar_transporter_CS"/>
</dbReference>
<dbReference type="EMBL" id="RCZE01000003">
    <property type="protein sequence ID" value="TPG79586.1"/>
    <property type="molecule type" value="Genomic_DNA"/>
</dbReference>
<evidence type="ECO:0000256" key="2">
    <source>
        <dbReference type="ARBA" id="ARBA00004651"/>
    </source>
</evidence>
<dbReference type="GO" id="GO:0022857">
    <property type="term" value="F:transmembrane transporter activity"/>
    <property type="evidence" value="ECO:0007669"/>
    <property type="project" value="InterPro"/>
</dbReference>
<organism evidence="10 11">
    <name type="scientific">Pseudomonas arsenicoxydans</name>
    <dbReference type="NCBI Taxonomy" id="702115"/>
    <lineage>
        <taxon>Bacteria</taxon>
        <taxon>Pseudomonadati</taxon>
        <taxon>Pseudomonadota</taxon>
        <taxon>Gammaproteobacteria</taxon>
        <taxon>Pseudomonadales</taxon>
        <taxon>Pseudomonadaceae</taxon>
        <taxon>Pseudomonas</taxon>
    </lineage>
</organism>
<name>A0A502I1U6_9PSED</name>
<evidence type="ECO:0000256" key="3">
    <source>
        <dbReference type="ARBA" id="ARBA00007520"/>
    </source>
</evidence>